<evidence type="ECO:0000256" key="5">
    <source>
        <dbReference type="ARBA" id="ARBA00023002"/>
    </source>
</evidence>
<dbReference type="InterPro" id="IPR009056">
    <property type="entry name" value="Cyt_c-like_dom"/>
</dbReference>
<evidence type="ECO:0000259" key="8">
    <source>
        <dbReference type="PROSITE" id="PS51007"/>
    </source>
</evidence>
<dbReference type="PANTHER" id="PTHR30600:SF10">
    <property type="entry name" value="BLL6722 PROTEIN"/>
    <property type="match status" value="1"/>
</dbReference>
<evidence type="ECO:0000313" key="10">
    <source>
        <dbReference type="Proteomes" id="UP000679725"/>
    </source>
</evidence>
<proteinExistence type="predicted"/>
<protein>
    <recommendedName>
        <fullName evidence="8">Cytochrome c domain-containing protein</fullName>
    </recommendedName>
</protein>
<gene>
    <name evidence="9" type="ORF">DYBT9623_00353</name>
</gene>
<dbReference type="EMBL" id="CAJRAU010000001">
    <property type="protein sequence ID" value="CAG5067632.1"/>
    <property type="molecule type" value="Genomic_DNA"/>
</dbReference>
<keyword evidence="6 7" id="KW-0408">Iron</keyword>
<evidence type="ECO:0000256" key="1">
    <source>
        <dbReference type="ARBA" id="ARBA00004196"/>
    </source>
</evidence>
<name>A0ABM8UJE3_9BACT</name>
<comment type="subcellular location">
    <subcellularLocation>
        <location evidence="1">Cell envelope</location>
    </subcellularLocation>
</comment>
<feature type="domain" description="Cytochrome c" evidence="8">
    <location>
        <begin position="453"/>
        <end position="595"/>
    </location>
</feature>
<evidence type="ECO:0000256" key="6">
    <source>
        <dbReference type="ARBA" id="ARBA00023004"/>
    </source>
</evidence>
<evidence type="ECO:0000256" key="3">
    <source>
        <dbReference type="ARBA" id="ARBA00022723"/>
    </source>
</evidence>
<comment type="caution">
    <text evidence="9">The sequence shown here is derived from an EMBL/GenBank/DDBJ whole genome shotgun (WGS) entry which is preliminary data.</text>
</comment>
<dbReference type="SUPFAM" id="SSF46626">
    <property type="entry name" value="Cytochrome c"/>
    <property type="match status" value="2"/>
</dbReference>
<sequence length="599" mass="67120">MCLSGCMKSIFKLAIFLLPVLMGGCFKPSPIEAVSEKFLTDLNTLISRNEDFLGQARTNSDKKELQEEFIRLRLQYKKVEAFAEYFAPTTVKQVNGAPLDEVEDEENAIFEPGGLQVIEELIYSDEKLDQEELVRHIRKMQVNTKRIKMLWADIRITDSHVLDALRLELFRLITLGISGFDTPASGNALAESEVVLNSLQDYLSAYDHLFPEYQSLDKEIEQAITFIKKGKSFNDFDRATFIADHINPLCIKLHQNQKLSNIPFINDRKLLKGSVATIFDKGAFDSEALVSNPKFKSTSERIALGERLFYDVRLSGNGKSSCGSCHAPQLAYTDGFKKSKGISGADINRNAPTIKYAALQQAMFYDLRSPSLEDQASDVIHNTAEMHGSLEKITGMITADEEYTMLFKKAFPEVEVIKSIDVQNALASFVRSLSPFDSKFDQYMRGNKRALTDNQVAGFNLFMGKARCGTCHFVPLFNGTVPPDYQRTESEVLGATSNADWKHPVMDSDLGRGAYNRFPQWQHAFKTSSLRNIAKTAPYMHNGALVTLQEVMEFYNEGGGAGLGLDVPNQTLAPDKLKLTQPEMQQVIDFMESLTDSSI</sequence>
<evidence type="ECO:0000256" key="2">
    <source>
        <dbReference type="ARBA" id="ARBA00022617"/>
    </source>
</evidence>
<dbReference type="Proteomes" id="UP000679725">
    <property type="component" value="Unassembled WGS sequence"/>
</dbReference>
<dbReference type="PROSITE" id="PS51007">
    <property type="entry name" value="CYTC"/>
    <property type="match status" value="2"/>
</dbReference>
<dbReference type="Pfam" id="PF03150">
    <property type="entry name" value="CCP_MauG"/>
    <property type="match status" value="1"/>
</dbReference>
<dbReference type="InterPro" id="IPR036909">
    <property type="entry name" value="Cyt_c-like_dom_sf"/>
</dbReference>
<accession>A0ABM8UJE3</accession>
<dbReference type="Gene3D" id="1.20.1420.20">
    <property type="entry name" value="M75 peptidase, HXXE motif"/>
    <property type="match status" value="1"/>
</dbReference>
<evidence type="ECO:0000313" key="9">
    <source>
        <dbReference type="EMBL" id="CAG5067632.1"/>
    </source>
</evidence>
<feature type="domain" description="Cytochrome c" evidence="8">
    <location>
        <begin position="300"/>
        <end position="434"/>
    </location>
</feature>
<keyword evidence="2 7" id="KW-0349">Heme</keyword>
<dbReference type="PANTHER" id="PTHR30600">
    <property type="entry name" value="CYTOCHROME C PEROXIDASE-RELATED"/>
    <property type="match status" value="1"/>
</dbReference>
<dbReference type="Gene3D" id="1.10.760.10">
    <property type="entry name" value="Cytochrome c-like domain"/>
    <property type="match status" value="2"/>
</dbReference>
<keyword evidence="3 7" id="KW-0479">Metal-binding</keyword>
<dbReference type="InterPro" id="IPR038352">
    <property type="entry name" value="Imelysin_sf"/>
</dbReference>
<keyword evidence="10" id="KW-1185">Reference proteome</keyword>
<evidence type="ECO:0000256" key="7">
    <source>
        <dbReference type="PROSITE-ProRule" id="PRU00433"/>
    </source>
</evidence>
<reference evidence="9 10" key="1">
    <citation type="submission" date="2021-04" db="EMBL/GenBank/DDBJ databases">
        <authorList>
            <person name="Rodrigo-Torres L."/>
            <person name="Arahal R. D."/>
            <person name="Lucena T."/>
        </authorList>
    </citation>
    <scope>NUCLEOTIDE SEQUENCE [LARGE SCALE GENOMIC DNA]</scope>
    <source>
        <strain evidence="9 10">CECT 9623</strain>
    </source>
</reference>
<dbReference type="InterPro" id="IPR004852">
    <property type="entry name" value="Di-haem_cyt_c_peroxidsae"/>
</dbReference>
<organism evidence="9 10">
    <name type="scientific">Dyadobacter linearis</name>
    <dbReference type="NCBI Taxonomy" id="2823330"/>
    <lineage>
        <taxon>Bacteria</taxon>
        <taxon>Pseudomonadati</taxon>
        <taxon>Bacteroidota</taxon>
        <taxon>Cytophagia</taxon>
        <taxon>Cytophagales</taxon>
        <taxon>Spirosomataceae</taxon>
        <taxon>Dyadobacter</taxon>
    </lineage>
</organism>
<keyword evidence="5" id="KW-0560">Oxidoreductase</keyword>
<evidence type="ECO:0000256" key="4">
    <source>
        <dbReference type="ARBA" id="ARBA00022729"/>
    </source>
</evidence>
<dbReference type="InterPro" id="IPR051395">
    <property type="entry name" value="Cytochrome_c_Peroxidase/MauG"/>
</dbReference>
<keyword evidence="4" id="KW-0732">Signal</keyword>